<dbReference type="Proteomes" id="UP000675881">
    <property type="component" value="Chromosome 6"/>
</dbReference>
<keyword evidence="3" id="KW-1185">Reference proteome</keyword>
<dbReference type="EMBL" id="HG994585">
    <property type="protein sequence ID" value="CAF2979945.1"/>
    <property type="molecule type" value="Genomic_DNA"/>
</dbReference>
<feature type="coiled-coil region" evidence="1">
    <location>
        <begin position="7"/>
        <end position="70"/>
    </location>
</feature>
<dbReference type="OrthoDB" id="10038993at2759"/>
<protein>
    <submittedName>
        <fullName evidence="2">(salmon louse) hypothetical protein</fullName>
    </submittedName>
</protein>
<keyword evidence="1" id="KW-0175">Coiled coil</keyword>
<proteinExistence type="predicted"/>
<evidence type="ECO:0000256" key="1">
    <source>
        <dbReference type="SAM" id="Coils"/>
    </source>
</evidence>
<evidence type="ECO:0000313" key="2">
    <source>
        <dbReference type="EMBL" id="CAF2979945.1"/>
    </source>
</evidence>
<dbReference type="AlphaFoldDB" id="A0A7R8CZY3"/>
<organism evidence="2 3">
    <name type="scientific">Lepeophtheirus salmonis</name>
    <name type="common">Salmon louse</name>
    <name type="synonym">Caligus salmonis</name>
    <dbReference type="NCBI Taxonomy" id="72036"/>
    <lineage>
        <taxon>Eukaryota</taxon>
        <taxon>Metazoa</taxon>
        <taxon>Ecdysozoa</taxon>
        <taxon>Arthropoda</taxon>
        <taxon>Crustacea</taxon>
        <taxon>Multicrustacea</taxon>
        <taxon>Hexanauplia</taxon>
        <taxon>Copepoda</taxon>
        <taxon>Siphonostomatoida</taxon>
        <taxon>Caligidae</taxon>
        <taxon>Lepeophtheirus</taxon>
    </lineage>
</organism>
<name>A0A7R8CZY3_LEPSM</name>
<accession>A0A7R8CZY3</accession>
<reference evidence="2" key="1">
    <citation type="submission" date="2021-02" db="EMBL/GenBank/DDBJ databases">
        <authorList>
            <person name="Bekaert M."/>
        </authorList>
    </citation>
    <scope>NUCLEOTIDE SEQUENCE</scope>
    <source>
        <strain evidence="2">IoA-00</strain>
    </source>
</reference>
<sequence length="283" mass="33549">IYECEECPKKENQLISLKVRLESLETENRRIIKDHRDNESVILTKYKKSNERLGEESQRLRNEAKNIKCSLSTELQLRDKAHSLRIKTLENVMADKEKDWMRKTDQLRNELRNALHSSLQDTDRECSTMSTLQKEIDSLHIVLDMRTDEIHRLRDANNRLNTRLDNYCRLESDLNKAGQRIQEMEVIVQGKLDSERELLHMIESLNNELNHCKTELEQTKLKFENRQYLRTQKNEDYKRHEESNRDSGIVYDVVEKMDSVSWMVQIPAAVNGKIKHGEIMKNI</sequence>
<feature type="non-terminal residue" evidence="2">
    <location>
        <position position="1"/>
    </location>
</feature>
<evidence type="ECO:0000313" key="3">
    <source>
        <dbReference type="Proteomes" id="UP000675881"/>
    </source>
</evidence>
<gene>
    <name evidence="2" type="ORF">LSAA_11864</name>
</gene>